<comment type="caution">
    <text evidence="2">The sequence shown here is derived from an EMBL/GenBank/DDBJ whole genome shotgun (WGS) entry which is preliminary data.</text>
</comment>
<dbReference type="GeneID" id="85381517"/>
<accession>A0ABQ9S639</accession>
<evidence type="ECO:0000313" key="2">
    <source>
        <dbReference type="EMBL" id="KAK1526836.1"/>
    </source>
</evidence>
<gene>
    <name evidence="2" type="ORF">CPAR01_13364</name>
</gene>
<keyword evidence="1" id="KW-1133">Transmembrane helix</keyword>
<evidence type="ECO:0000256" key="1">
    <source>
        <dbReference type="SAM" id="Phobius"/>
    </source>
</evidence>
<name>A0ABQ9S639_9PEZI</name>
<sequence length="168" mass="18462">KRCSAAQAPDAVQPVIAIRAFRRLASGSTWIACLICQMSQGGRDNGEAFPAASASSHRAFWPRSIELSSGFGKLFNDPADHPMDRAISVKTQKSSRKIKLSNGFVDMFARYAWKLSGFEGCLLPLLGWLAWLFVTKYLLVAANPAIWIFDQGTPCLRRSVPDEMGAPK</sequence>
<dbReference type="Proteomes" id="UP001241169">
    <property type="component" value="Unassembled WGS sequence"/>
</dbReference>
<protein>
    <submittedName>
        <fullName evidence="2">Uncharacterized protein</fullName>
    </submittedName>
</protein>
<feature type="non-terminal residue" evidence="2">
    <location>
        <position position="1"/>
    </location>
</feature>
<evidence type="ECO:0000313" key="3">
    <source>
        <dbReference type="Proteomes" id="UP001241169"/>
    </source>
</evidence>
<keyword evidence="1" id="KW-0812">Transmembrane</keyword>
<dbReference type="EMBL" id="MOPA01000012">
    <property type="protein sequence ID" value="KAK1526836.1"/>
    <property type="molecule type" value="Genomic_DNA"/>
</dbReference>
<proteinExistence type="predicted"/>
<dbReference type="RefSeq" id="XP_060344011.1">
    <property type="nucleotide sequence ID" value="XM_060497618.1"/>
</dbReference>
<organism evidence="2 3">
    <name type="scientific">Colletotrichum paranaense</name>
    <dbReference type="NCBI Taxonomy" id="1914294"/>
    <lineage>
        <taxon>Eukaryota</taxon>
        <taxon>Fungi</taxon>
        <taxon>Dikarya</taxon>
        <taxon>Ascomycota</taxon>
        <taxon>Pezizomycotina</taxon>
        <taxon>Sordariomycetes</taxon>
        <taxon>Hypocreomycetidae</taxon>
        <taxon>Glomerellales</taxon>
        <taxon>Glomerellaceae</taxon>
        <taxon>Colletotrichum</taxon>
        <taxon>Colletotrichum acutatum species complex</taxon>
    </lineage>
</organism>
<reference evidence="2 3" key="1">
    <citation type="submission" date="2016-10" db="EMBL/GenBank/DDBJ databases">
        <title>The genome sequence of Colletotrichum fioriniae PJ7.</title>
        <authorList>
            <person name="Baroncelli R."/>
        </authorList>
    </citation>
    <scope>NUCLEOTIDE SEQUENCE [LARGE SCALE GENOMIC DNA]</scope>
    <source>
        <strain evidence="2 3">IMI 384185</strain>
    </source>
</reference>
<keyword evidence="3" id="KW-1185">Reference proteome</keyword>
<keyword evidence="1" id="KW-0472">Membrane</keyword>
<feature type="transmembrane region" description="Helical" evidence="1">
    <location>
        <begin position="125"/>
        <end position="149"/>
    </location>
</feature>